<dbReference type="NCBIfam" id="TIGR01038">
    <property type="entry name" value="uL22_arch_euk"/>
    <property type="match status" value="1"/>
</dbReference>
<dbReference type="GeneID" id="7272771"/>
<dbReference type="HAMAP" id="MF_01331_A">
    <property type="entry name" value="Ribosomal_uL22_A"/>
    <property type="match status" value="1"/>
</dbReference>
<keyword evidence="2 4" id="KW-0689">Ribosomal protein</keyword>
<dbReference type="SUPFAM" id="SSF54843">
    <property type="entry name" value="Ribosomal protein L22"/>
    <property type="match status" value="1"/>
</dbReference>
<evidence type="ECO:0000256" key="6">
    <source>
        <dbReference type="RuleBase" id="RU004007"/>
    </source>
</evidence>
<evidence type="ECO:0000256" key="3">
    <source>
        <dbReference type="ARBA" id="ARBA00023274"/>
    </source>
</evidence>
<evidence type="ECO:0000256" key="4">
    <source>
        <dbReference type="HAMAP-Rule" id="MF_01331"/>
    </source>
</evidence>
<comment type="function">
    <text evidence="4 6">This protein binds specifically to 23S rRNA. It makes multiple contacts with different domains of the 23S rRNA in the assembled 50S subunit and ribosome.</text>
</comment>
<dbReference type="AlphaFoldDB" id="B8GKD8"/>
<dbReference type="InterPro" id="IPR057265">
    <property type="entry name" value="Ribosomal_uL22_arc-type"/>
</dbReference>
<keyword evidence="4 6" id="KW-0699">rRNA-binding</keyword>
<comment type="function">
    <text evidence="4">The globular domain of the protein is located near the polypeptide exit tunnel on the outside of the subunit, while an extended beta-hairpin is found that lines the wall of the exit tunnel in the center of the 70S ribosome.</text>
</comment>
<dbReference type="PANTHER" id="PTHR11593:SF10">
    <property type="entry name" value="60S RIBOSOMAL PROTEIN L17"/>
    <property type="match status" value="1"/>
</dbReference>
<dbReference type="GO" id="GO:0019843">
    <property type="term" value="F:rRNA binding"/>
    <property type="evidence" value="ECO:0007669"/>
    <property type="project" value="UniProtKB-UniRule"/>
</dbReference>
<dbReference type="PROSITE" id="PS00464">
    <property type="entry name" value="RIBOSOMAL_L22"/>
    <property type="match status" value="1"/>
</dbReference>
<dbReference type="Gene3D" id="3.90.470.10">
    <property type="entry name" value="Ribosomal protein L22/L17"/>
    <property type="match status" value="1"/>
</dbReference>
<keyword evidence="4 6" id="KW-0694">RNA-binding</keyword>
<dbReference type="InterPro" id="IPR001063">
    <property type="entry name" value="Ribosomal_uL22"/>
</dbReference>
<dbReference type="Pfam" id="PF00237">
    <property type="entry name" value="Ribosomal_L22"/>
    <property type="match status" value="1"/>
</dbReference>
<dbReference type="GO" id="GO:0003735">
    <property type="term" value="F:structural constituent of ribosome"/>
    <property type="evidence" value="ECO:0007669"/>
    <property type="project" value="UniProtKB-UniRule"/>
</dbReference>
<evidence type="ECO:0000256" key="5">
    <source>
        <dbReference type="RuleBase" id="RU004005"/>
    </source>
</evidence>
<dbReference type="KEGG" id="mpl:Mpal_0447"/>
<evidence type="ECO:0000256" key="2">
    <source>
        <dbReference type="ARBA" id="ARBA00022980"/>
    </source>
</evidence>
<comment type="similarity">
    <text evidence="1 4 5">Belongs to the universal ribosomal protein uL22 family.</text>
</comment>
<dbReference type="InterPro" id="IPR018260">
    <property type="entry name" value="Ribosomal_uL22_CS"/>
</dbReference>
<dbReference type="GO" id="GO:0022625">
    <property type="term" value="C:cytosolic large ribosomal subunit"/>
    <property type="evidence" value="ECO:0007669"/>
    <property type="project" value="UniProtKB-UniRule"/>
</dbReference>
<dbReference type="eggNOG" id="arCOG04098">
    <property type="taxonomic scope" value="Archaea"/>
</dbReference>
<name>B8GKD8_METPE</name>
<dbReference type="STRING" id="521011.Mpal_0447"/>
<keyword evidence="8" id="KW-1185">Reference proteome</keyword>
<evidence type="ECO:0000313" key="7">
    <source>
        <dbReference type="EMBL" id="ACL15821.1"/>
    </source>
</evidence>
<dbReference type="NCBIfam" id="NF003260">
    <property type="entry name" value="PRK04223.1"/>
    <property type="match status" value="1"/>
</dbReference>
<dbReference type="HOGENOM" id="CLU_083987_0_2_2"/>
<gene>
    <name evidence="4" type="primary">rpl22</name>
    <name evidence="7" type="ordered locus">Mpal_0447</name>
</gene>
<dbReference type="GO" id="GO:0002181">
    <property type="term" value="P:cytoplasmic translation"/>
    <property type="evidence" value="ECO:0007669"/>
    <property type="project" value="TreeGrafter"/>
</dbReference>
<keyword evidence="3 4" id="KW-0687">Ribonucleoprotein</keyword>
<sequence>MKMAARIAYSKAVEGENVAKAKANELPCSPKHAIEIAKFIRHKKVDEAIAYLNQVVALKKAIPFKTFNRDVAHKRGLDKWDAGRFPVKASKGYLKMLESVRKNAEYSGLDGEKLEIIHVTANRGRGQNAFFPRAMGRATPKRRETVNLEIIVREVE</sequence>
<organism evidence="7 8">
    <name type="scientific">Methanosphaerula palustris (strain ATCC BAA-1556 / DSM 19958 / E1-9c)</name>
    <dbReference type="NCBI Taxonomy" id="521011"/>
    <lineage>
        <taxon>Archaea</taxon>
        <taxon>Methanobacteriati</taxon>
        <taxon>Methanobacteriota</taxon>
        <taxon>Stenosarchaea group</taxon>
        <taxon>Methanomicrobia</taxon>
        <taxon>Methanomicrobiales</taxon>
        <taxon>Methanoregulaceae</taxon>
        <taxon>Methanosphaerula</taxon>
    </lineage>
</organism>
<dbReference type="Proteomes" id="UP000002457">
    <property type="component" value="Chromosome"/>
</dbReference>
<reference evidence="7 8" key="1">
    <citation type="journal article" date="2015" name="Genome Announc.">
        <title>Complete Genome Sequence of Methanosphaerula palustris E1-9CT, a Hydrogenotrophic Methanogen Isolated from a Minerotrophic Fen Peatland.</title>
        <authorList>
            <person name="Cadillo-Quiroz H."/>
            <person name="Browne P."/>
            <person name="Kyrpides N."/>
            <person name="Woyke T."/>
            <person name="Goodwin L."/>
            <person name="Detter C."/>
            <person name="Yavitt J.B."/>
            <person name="Zinder S.H."/>
        </authorList>
    </citation>
    <scope>NUCLEOTIDE SEQUENCE [LARGE SCALE GENOMIC DNA]</scope>
    <source>
        <strain evidence="8">ATCC BAA-1556 / DSM 19958 / E1-9c</strain>
    </source>
</reference>
<dbReference type="RefSeq" id="WP_012617140.1">
    <property type="nucleotide sequence ID" value="NC_011832.1"/>
</dbReference>
<dbReference type="PANTHER" id="PTHR11593">
    <property type="entry name" value="60S RIBOSOMAL PROTEIN L17"/>
    <property type="match status" value="1"/>
</dbReference>
<dbReference type="EMBL" id="CP001338">
    <property type="protein sequence ID" value="ACL15821.1"/>
    <property type="molecule type" value="Genomic_DNA"/>
</dbReference>
<proteinExistence type="inferred from homology"/>
<dbReference type="CDD" id="cd00336">
    <property type="entry name" value="Ribosomal_L22"/>
    <property type="match status" value="1"/>
</dbReference>
<protein>
    <recommendedName>
        <fullName evidence="4">Large ribosomal subunit protein uL22</fullName>
    </recommendedName>
</protein>
<comment type="subunit">
    <text evidence="4 6">Part of the 50S ribosomal subunit.</text>
</comment>
<evidence type="ECO:0000256" key="1">
    <source>
        <dbReference type="ARBA" id="ARBA00009451"/>
    </source>
</evidence>
<accession>B8GKD8</accession>
<evidence type="ECO:0000313" key="8">
    <source>
        <dbReference type="Proteomes" id="UP000002457"/>
    </source>
</evidence>
<dbReference type="InterPro" id="IPR036394">
    <property type="entry name" value="Ribosomal_uL22_sf"/>
</dbReference>
<dbReference type="InterPro" id="IPR005721">
    <property type="entry name" value="Ribosomal_uL22_euk/arc"/>
</dbReference>